<dbReference type="Pfam" id="PF05050">
    <property type="entry name" value="Methyltransf_21"/>
    <property type="match status" value="1"/>
</dbReference>
<dbReference type="GO" id="GO:0005789">
    <property type="term" value="C:endoplasmic reticulum membrane"/>
    <property type="evidence" value="ECO:0007669"/>
    <property type="project" value="TreeGrafter"/>
</dbReference>
<protein>
    <submittedName>
        <fullName evidence="2">Protein Star</fullName>
    </submittedName>
</protein>
<dbReference type="PANTHER" id="PTHR34009">
    <property type="entry name" value="PROTEIN STAR"/>
    <property type="match status" value="1"/>
</dbReference>
<gene>
    <name evidence="2" type="ORF">Ocin01_17368</name>
</gene>
<dbReference type="GO" id="GO:0006888">
    <property type="term" value="P:endoplasmic reticulum to Golgi vesicle-mediated transport"/>
    <property type="evidence" value="ECO:0007669"/>
    <property type="project" value="TreeGrafter"/>
</dbReference>
<dbReference type="OrthoDB" id="6357215at2759"/>
<evidence type="ECO:0000259" key="1">
    <source>
        <dbReference type="Pfam" id="PF05050"/>
    </source>
</evidence>
<dbReference type="AlphaFoldDB" id="A0A1D2M8L9"/>
<dbReference type="Gene3D" id="3.40.50.150">
    <property type="entry name" value="Vaccinia Virus protein VP39"/>
    <property type="match status" value="1"/>
</dbReference>
<accession>A0A1D2M8L9</accession>
<reference evidence="2 3" key="1">
    <citation type="journal article" date="2016" name="Genome Biol. Evol.">
        <title>Gene Family Evolution Reflects Adaptation to Soil Environmental Stressors in the Genome of the Collembolan Orchesella cincta.</title>
        <authorList>
            <person name="Faddeeva-Vakhrusheva A."/>
            <person name="Derks M.F."/>
            <person name="Anvar S.Y."/>
            <person name="Agamennone V."/>
            <person name="Suring W."/>
            <person name="Smit S."/>
            <person name="van Straalen N.M."/>
            <person name="Roelofs D."/>
        </authorList>
    </citation>
    <scope>NUCLEOTIDE SEQUENCE [LARGE SCALE GENOMIC DNA]</scope>
    <source>
        <tissue evidence="2">Mixed pool</tissue>
    </source>
</reference>
<organism evidence="2 3">
    <name type="scientific">Orchesella cincta</name>
    <name type="common">Springtail</name>
    <name type="synonym">Podura cincta</name>
    <dbReference type="NCBI Taxonomy" id="48709"/>
    <lineage>
        <taxon>Eukaryota</taxon>
        <taxon>Metazoa</taxon>
        <taxon>Ecdysozoa</taxon>
        <taxon>Arthropoda</taxon>
        <taxon>Hexapoda</taxon>
        <taxon>Collembola</taxon>
        <taxon>Entomobryomorpha</taxon>
        <taxon>Entomobryoidea</taxon>
        <taxon>Orchesellidae</taxon>
        <taxon>Orchesellinae</taxon>
        <taxon>Orchesella</taxon>
    </lineage>
</organism>
<dbReference type="GO" id="GO:0016197">
    <property type="term" value="P:endosomal transport"/>
    <property type="evidence" value="ECO:0007669"/>
    <property type="project" value="TreeGrafter"/>
</dbReference>
<dbReference type="InterPro" id="IPR006342">
    <property type="entry name" value="FkbM_mtfrase"/>
</dbReference>
<dbReference type="SUPFAM" id="SSF53335">
    <property type="entry name" value="S-adenosyl-L-methionine-dependent methyltransferases"/>
    <property type="match status" value="1"/>
</dbReference>
<dbReference type="PANTHER" id="PTHR34009:SF2">
    <property type="entry name" value="PROTEIN STAR"/>
    <property type="match status" value="1"/>
</dbReference>
<dbReference type="Proteomes" id="UP000094527">
    <property type="component" value="Unassembled WGS sequence"/>
</dbReference>
<dbReference type="GO" id="GO:0005794">
    <property type="term" value="C:Golgi apparatus"/>
    <property type="evidence" value="ECO:0007669"/>
    <property type="project" value="TreeGrafter"/>
</dbReference>
<dbReference type="EMBL" id="LJIJ01002727">
    <property type="protein sequence ID" value="ODM89315.1"/>
    <property type="molecule type" value="Genomic_DNA"/>
</dbReference>
<dbReference type="GO" id="GO:0005886">
    <property type="term" value="C:plasma membrane"/>
    <property type="evidence" value="ECO:0007669"/>
    <property type="project" value="TreeGrafter"/>
</dbReference>
<evidence type="ECO:0000313" key="3">
    <source>
        <dbReference type="Proteomes" id="UP000094527"/>
    </source>
</evidence>
<feature type="domain" description="Methyltransferase FkbM" evidence="1">
    <location>
        <begin position="134"/>
        <end position="294"/>
    </location>
</feature>
<evidence type="ECO:0000313" key="2">
    <source>
        <dbReference type="EMBL" id="ODM89315.1"/>
    </source>
</evidence>
<name>A0A1D2M8L9_ORCCI</name>
<sequence>MHWTSMDILKLSAMKAALCLLLPSSLLSAFAILSLYNNDKLGPWMSVYGQKRVEVEGKSGSWNFTTTLPSTDSLSFENNGTIPQQDIDMMKKQYLTPPSAKDQLNLTRKEVWKGPLTSYVHRLLKGKKNGFFIEVGANDGEILSTTLSLELLSGWTGLLIEGLPGALKNLRQKGRNAWVAGCCLSPVPYATKRIMRGHKTYPAVGHIKEFFLGLGRNDNYHQGSEVQCYPLHYLLLAIGITNIDYFSVDVDGPELNILKTIPFDKISIKVISVEINKGDQSEITKLLEGHGYKMMKYTKEDYTHDAVYMKTENKLSDNTTTAWSKLVASNNGKPGHLTEQDLDTISDNHLKPPPFGPIEVATRIRKLAQNVWKSPVTEFVRNLLKNKTYGFFVEAWAYDGESFSNTLQLEVENIWTGLLVEVAPTRLKELLSKQRNAWVATCCLSSEESNATELANNPVVDKCLPLHSLLLAIGQLEVDYLSLGIPGVLETIPFDTLSVKVISVGTHSNKFDDDDDTTKVQNYLEKFGYKKMGFVQGDSEHAFSDTIFMKDEKSL</sequence>
<dbReference type="InterPro" id="IPR053202">
    <property type="entry name" value="EGF_Rcpt_Signaling_Reg"/>
</dbReference>
<proteinExistence type="predicted"/>
<comment type="caution">
    <text evidence="2">The sequence shown here is derived from an EMBL/GenBank/DDBJ whole genome shotgun (WGS) entry which is preliminary data.</text>
</comment>
<dbReference type="GO" id="GO:0031902">
    <property type="term" value="C:late endosome membrane"/>
    <property type="evidence" value="ECO:0007669"/>
    <property type="project" value="TreeGrafter"/>
</dbReference>
<keyword evidence="3" id="KW-1185">Reference proteome</keyword>
<dbReference type="InterPro" id="IPR029063">
    <property type="entry name" value="SAM-dependent_MTases_sf"/>
</dbReference>